<accession>A0A7J7FT06</accession>
<evidence type="ECO:0000256" key="1">
    <source>
        <dbReference type="SAM" id="MobiDB-lite"/>
    </source>
</evidence>
<sequence length="102" mass="11723">MPNPRREERRKYCRRTTEFLSATLGANSVPHRMDSLHHQQPSAILLDLDGFEILQPFGIDKATLISLRGSLGRKPERATQAKVRARQKNKKNNKKKGKKCKE</sequence>
<comment type="caution">
    <text evidence="2">The sequence shown here is derived from an EMBL/GenBank/DDBJ whole genome shotgun (WGS) entry which is preliminary data.</text>
</comment>
<reference evidence="2 3" key="2">
    <citation type="submission" date="2020-07" db="EMBL/GenBank/DDBJ databases">
        <title>Genome assembly of wild tea tree DASZ reveals pedigree and selection history of tea varieties.</title>
        <authorList>
            <person name="Zhang W."/>
        </authorList>
    </citation>
    <scope>NUCLEOTIDE SEQUENCE [LARGE SCALE GENOMIC DNA]</scope>
    <source>
        <strain evidence="3">cv. G240</strain>
        <tissue evidence="2">Leaf</tissue>
    </source>
</reference>
<dbReference type="Proteomes" id="UP000593564">
    <property type="component" value="Unassembled WGS sequence"/>
</dbReference>
<dbReference type="EMBL" id="JACBKZ010000014">
    <property type="protein sequence ID" value="KAF5931520.1"/>
    <property type="molecule type" value="Genomic_DNA"/>
</dbReference>
<proteinExistence type="predicted"/>
<dbReference type="AlphaFoldDB" id="A0A7J7FT06"/>
<name>A0A7J7FT06_CAMSI</name>
<reference evidence="3" key="1">
    <citation type="journal article" date="2020" name="Nat. Commun.">
        <title>Genome assembly of wild tea tree DASZ reveals pedigree and selection history of tea varieties.</title>
        <authorList>
            <person name="Zhang W."/>
            <person name="Zhang Y."/>
            <person name="Qiu H."/>
            <person name="Guo Y."/>
            <person name="Wan H."/>
            <person name="Zhang X."/>
            <person name="Scossa F."/>
            <person name="Alseekh S."/>
            <person name="Zhang Q."/>
            <person name="Wang P."/>
            <person name="Xu L."/>
            <person name="Schmidt M.H."/>
            <person name="Jia X."/>
            <person name="Li D."/>
            <person name="Zhu A."/>
            <person name="Guo F."/>
            <person name="Chen W."/>
            <person name="Ni D."/>
            <person name="Usadel B."/>
            <person name="Fernie A.R."/>
            <person name="Wen W."/>
        </authorList>
    </citation>
    <scope>NUCLEOTIDE SEQUENCE [LARGE SCALE GENOMIC DNA]</scope>
    <source>
        <strain evidence="3">cv. G240</strain>
    </source>
</reference>
<protein>
    <submittedName>
        <fullName evidence="2">Uncharacterized protein</fullName>
    </submittedName>
</protein>
<evidence type="ECO:0000313" key="3">
    <source>
        <dbReference type="Proteomes" id="UP000593564"/>
    </source>
</evidence>
<organism evidence="2 3">
    <name type="scientific">Camellia sinensis</name>
    <name type="common">Tea plant</name>
    <name type="synonym">Thea sinensis</name>
    <dbReference type="NCBI Taxonomy" id="4442"/>
    <lineage>
        <taxon>Eukaryota</taxon>
        <taxon>Viridiplantae</taxon>
        <taxon>Streptophyta</taxon>
        <taxon>Embryophyta</taxon>
        <taxon>Tracheophyta</taxon>
        <taxon>Spermatophyta</taxon>
        <taxon>Magnoliopsida</taxon>
        <taxon>eudicotyledons</taxon>
        <taxon>Gunneridae</taxon>
        <taxon>Pentapetalae</taxon>
        <taxon>asterids</taxon>
        <taxon>Ericales</taxon>
        <taxon>Theaceae</taxon>
        <taxon>Camellia</taxon>
    </lineage>
</organism>
<feature type="region of interest" description="Disordered" evidence="1">
    <location>
        <begin position="68"/>
        <end position="102"/>
    </location>
</feature>
<keyword evidence="3" id="KW-1185">Reference proteome</keyword>
<gene>
    <name evidence="2" type="ORF">HYC85_027691</name>
</gene>
<feature type="compositionally biased region" description="Basic residues" evidence="1">
    <location>
        <begin position="83"/>
        <end position="102"/>
    </location>
</feature>
<evidence type="ECO:0000313" key="2">
    <source>
        <dbReference type="EMBL" id="KAF5931520.1"/>
    </source>
</evidence>